<evidence type="ECO:0000313" key="4">
    <source>
        <dbReference type="Proteomes" id="UP001268577"/>
    </source>
</evidence>
<dbReference type="RefSeq" id="WP_311985614.1">
    <property type="nucleotide sequence ID" value="NZ_JARQBZ010000029.1"/>
</dbReference>
<protein>
    <recommendedName>
        <fullName evidence="5">Conjugal transfer protein TraB</fullName>
    </recommendedName>
</protein>
<feature type="compositionally biased region" description="Polar residues" evidence="1">
    <location>
        <begin position="39"/>
        <end position="50"/>
    </location>
</feature>
<keyword evidence="2" id="KW-0472">Membrane</keyword>
<accession>A0AAW8UAB2</accession>
<dbReference type="Proteomes" id="UP001268577">
    <property type="component" value="Unassembled WGS sequence"/>
</dbReference>
<organism evidence="3 4">
    <name type="scientific">Vagococcus carniphilus</name>
    <dbReference type="NCBI Taxonomy" id="218144"/>
    <lineage>
        <taxon>Bacteria</taxon>
        <taxon>Bacillati</taxon>
        <taxon>Bacillota</taxon>
        <taxon>Bacilli</taxon>
        <taxon>Lactobacillales</taxon>
        <taxon>Enterococcaceae</taxon>
        <taxon>Vagococcus</taxon>
    </lineage>
</organism>
<dbReference type="AlphaFoldDB" id="A0AAW8UAB2"/>
<evidence type="ECO:0000256" key="1">
    <source>
        <dbReference type="SAM" id="MobiDB-lite"/>
    </source>
</evidence>
<comment type="caution">
    <text evidence="3">The sequence shown here is derived from an EMBL/GenBank/DDBJ whole genome shotgun (WGS) entry which is preliminary data.</text>
</comment>
<evidence type="ECO:0008006" key="5">
    <source>
        <dbReference type="Google" id="ProtNLM"/>
    </source>
</evidence>
<keyword evidence="2" id="KW-1133">Transmembrane helix</keyword>
<gene>
    <name evidence="3" type="ORF">P7H70_12820</name>
</gene>
<keyword evidence="2" id="KW-0812">Transmembrane</keyword>
<feature type="compositionally biased region" description="Basic and acidic residues" evidence="1">
    <location>
        <begin position="51"/>
        <end position="60"/>
    </location>
</feature>
<name>A0AAW8UAB2_9ENTE</name>
<feature type="transmembrane region" description="Helical" evidence="2">
    <location>
        <begin position="15"/>
        <end position="33"/>
    </location>
</feature>
<sequence length="129" mass="14876">MRLENQLENRKKKNTRLFIIVAVVILVVSWFGYQQLNNKATPKEPTTASISKKEEMENSGKITREAMNGVAGLYSNLKDNEVRTDIKDSEFKKVETDVRKLEDGKLKTELTKQLKEVKKSMEDTKKNNN</sequence>
<feature type="region of interest" description="Disordered" evidence="1">
    <location>
        <begin position="39"/>
        <end position="60"/>
    </location>
</feature>
<evidence type="ECO:0000313" key="3">
    <source>
        <dbReference type="EMBL" id="MDT2834921.1"/>
    </source>
</evidence>
<dbReference type="EMBL" id="JARQBZ010000029">
    <property type="protein sequence ID" value="MDT2834921.1"/>
    <property type="molecule type" value="Genomic_DNA"/>
</dbReference>
<evidence type="ECO:0000256" key="2">
    <source>
        <dbReference type="SAM" id="Phobius"/>
    </source>
</evidence>
<reference evidence="3" key="1">
    <citation type="submission" date="2023-03" db="EMBL/GenBank/DDBJ databases">
        <authorList>
            <person name="Shen W."/>
            <person name="Cai J."/>
        </authorList>
    </citation>
    <scope>NUCLEOTIDE SEQUENCE</scope>
    <source>
        <strain evidence="3">P96-3</strain>
    </source>
</reference>
<proteinExistence type="predicted"/>